<organism evidence="1 2">
    <name type="scientific">Austropuccinia psidii MF-1</name>
    <dbReference type="NCBI Taxonomy" id="1389203"/>
    <lineage>
        <taxon>Eukaryota</taxon>
        <taxon>Fungi</taxon>
        <taxon>Dikarya</taxon>
        <taxon>Basidiomycota</taxon>
        <taxon>Pucciniomycotina</taxon>
        <taxon>Pucciniomycetes</taxon>
        <taxon>Pucciniales</taxon>
        <taxon>Sphaerophragmiaceae</taxon>
        <taxon>Austropuccinia</taxon>
    </lineage>
</organism>
<dbReference type="OrthoDB" id="1296566at2759"/>
<dbReference type="Proteomes" id="UP000765509">
    <property type="component" value="Unassembled WGS sequence"/>
</dbReference>
<dbReference type="EMBL" id="AVOT02010679">
    <property type="protein sequence ID" value="MBW0490630.1"/>
    <property type="molecule type" value="Genomic_DNA"/>
</dbReference>
<keyword evidence="2" id="KW-1185">Reference proteome</keyword>
<comment type="caution">
    <text evidence="1">The sequence shown here is derived from an EMBL/GenBank/DDBJ whole genome shotgun (WGS) entry which is preliminary data.</text>
</comment>
<proteinExistence type="predicted"/>
<evidence type="ECO:0000313" key="2">
    <source>
        <dbReference type="Proteomes" id="UP000765509"/>
    </source>
</evidence>
<sequence length="114" mass="12450">MKQIAALECVFGEGEVAIAQRRLTDGILEAYPCKIIQHNSPLPVLLVGALAPDVNPLQPTPFRSVIGLLAYLFSGSRPDLESTVNYLAHNSIIPTAENWEILDNMVGYLLNTCD</sequence>
<accession>A0A9Q3H653</accession>
<reference evidence="1" key="1">
    <citation type="submission" date="2021-03" db="EMBL/GenBank/DDBJ databases">
        <title>Draft genome sequence of rust myrtle Austropuccinia psidii MF-1, a brazilian biotype.</title>
        <authorList>
            <person name="Quecine M.C."/>
            <person name="Pachon D.M.R."/>
            <person name="Bonatelli M.L."/>
            <person name="Correr F.H."/>
            <person name="Franceschini L.M."/>
            <person name="Leite T.F."/>
            <person name="Margarido G.R.A."/>
            <person name="Almeida C.A."/>
            <person name="Ferrarezi J.A."/>
            <person name="Labate C.A."/>
        </authorList>
    </citation>
    <scope>NUCLEOTIDE SEQUENCE</scope>
    <source>
        <strain evidence="1">MF-1</strain>
    </source>
</reference>
<dbReference type="AlphaFoldDB" id="A0A9Q3H653"/>
<protein>
    <submittedName>
        <fullName evidence="1">Uncharacterized protein</fullName>
    </submittedName>
</protein>
<gene>
    <name evidence="1" type="ORF">O181_030345</name>
</gene>
<evidence type="ECO:0000313" key="1">
    <source>
        <dbReference type="EMBL" id="MBW0490630.1"/>
    </source>
</evidence>
<name>A0A9Q3H653_9BASI</name>